<dbReference type="Gene3D" id="1.10.357.10">
    <property type="entry name" value="Tetracycline Repressor, domain 2"/>
    <property type="match status" value="1"/>
</dbReference>
<protein>
    <submittedName>
        <fullName evidence="4">TetR/AcrR family transcriptional regulator</fullName>
    </submittedName>
</protein>
<dbReference type="InterPro" id="IPR039532">
    <property type="entry name" value="TetR_C_Firmicutes"/>
</dbReference>
<dbReference type="EMBL" id="CP033433">
    <property type="protein sequence ID" value="AYQ74512.1"/>
    <property type="molecule type" value="Genomic_DNA"/>
</dbReference>
<keyword evidence="5" id="KW-1185">Reference proteome</keyword>
<dbReference type="AlphaFoldDB" id="A0A3G3K245"/>
<dbReference type="PROSITE" id="PS50977">
    <property type="entry name" value="HTH_TETR_2"/>
    <property type="match status" value="1"/>
</dbReference>
<gene>
    <name evidence="4" type="ORF">EAV92_19230</name>
</gene>
<dbReference type="InterPro" id="IPR001647">
    <property type="entry name" value="HTH_TetR"/>
</dbReference>
<dbReference type="InterPro" id="IPR009057">
    <property type="entry name" value="Homeodomain-like_sf"/>
</dbReference>
<evidence type="ECO:0000256" key="2">
    <source>
        <dbReference type="PROSITE-ProRule" id="PRU00335"/>
    </source>
</evidence>
<sequence length="264" mass="29692">MNTLLINGHAVNYNDGEENGNHQLLPNMFNIQHFSFKVSDISKKMEKAGSLMTDHTPNADKPSADRRTLRTRKLLRQALVELIEEKGLEGITVSDLTSRAEINRGTFYLHYKDVYDLLEQLQTEILEGLASLATKMDFLELVEYAHRNEAYPALLTIFEYWSRHADFCKAILGPKGDPSFAPRVKEMMKDKIYSKVVGAAPPERVDTFGIPMDYILAYMSSANIGLIQHWFESGKRQSPRDIAVIMTRLVGQGPIVASGFLGGP</sequence>
<organism evidence="4 5">
    <name type="scientific">Cohnella candidum</name>
    <dbReference type="NCBI Taxonomy" id="2674991"/>
    <lineage>
        <taxon>Bacteria</taxon>
        <taxon>Bacillati</taxon>
        <taxon>Bacillota</taxon>
        <taxon>Bacilli</taxon>
        <taxon>Bacillales</taxon>
        <taxon>Paenibacillaceae</taxon>
        <taxon>Cohnella</taxon>
    </lineage>
</organism>
<dbReference type="PANTHER" id="PTHR43479:SF7">
    <property type="entry name" value="TETR-FAMILY TRANSCRIPTIONAL REGULATOR"/>
    <property type="match status" value="1"/>
</dbReference>
<keyword evidence="1 2" id="KW-0238">DNA-binding</keyword>
<reference evidence="4 5" key="1">
    <citation type="submission" date="2018-10" db="EMBL/GenBank/DDBJ databases">
        <title>Genome Sequence of Cohnella sp.</title>
        <authorList>
            <person name="Srinivasan S."/>
            <person name="Kim M.K."/>
        </authorList>
    </citation>
    <scope>NUCLEOTIDE SEQUENCE [LARGE SCALE GENOMIC DNA]</scope>
    <source>
        <strain evidence="4 5">18JY8-7</strain>
    </source>
</reference>
<proteinExistence type="predicted"/>
<dbReference type="KEGG" id="coh:EAV92_19230"/>
<feature type="domain" description="HTH tetR-type" evidence="3">
    <location>
        <begin position="69"/>
        <end position="129"/>
    </location>
</feature>
<dbReference type="SUPFAM" id="SSF46689">
    <property type="entry name" value="Homeodomain-like"/>
    <property type="match status" value="1"/>
</dbReference>
<dbReference type="GO" id="GO:0003677">
    <property type="term" value="F:DNA binding"/>
    <property type="evidence" value="ECO:0007669"/>
    <property type="project" value="UniProtKB-UniRule"/>
</dbReference>
<dbReference type="Proteomes" id="UP000269097">
    <property type="component" value="Chromosome"/>
</dbReference>
<name>A0A3G3K245_9BACL</name>
<dbReference type="Pfam" id="PF00440">
    <property type="entry name" value="TetR_N"/>
    <property type="match status" value="1"/>
</dbReference>
<evidence type="ECO:0000313" key="5">
    <source>
        <dbReference type="Proteomes" id="UP000269097"/>
    </source>
</evidence>
<dbReference type="Pfam" id="PF14278">
    <property type="entry name" value="TetR_C_8"/>
    <property type="match status" value="1"/>
</dbReference>
<dbReference type="PANTHER" id="PTHR43479">
    <property type="entry name" value="ACREF/ENVCD OPERON REPRESSOR-RELATED"/>
    <property type="match status" value="1"/>
</dbReference>
<evidence type="ECO:0000256" key="1">
    <source>
        <dbReference type="ARBA" id="ARBA00023125"/>
    </source>
</evidence>
<accession>A0A3G3K245</accession>
<feature type="DNA-binding region" description="H-T-H motif" evidence="2">
    <location>
        <begin position="92"/>
        <end position="111"/>
    </location>
</feature>
<evidence type="ECO:0000259" key="3">
    <source>
        <dbReference type="PROSITE" id="PS50977"/>
    </source>
</evidence>
<dbReference type="InterPro" id="IPR050624">
    <property type="entry name" value="HTH-type_Tx_Regulator"/>
</dbReference>
<evidence type="ECO:0000313" key="4">
    <source>
        <dbReference type="EMBL" id="AYQ74512.1"/>
    </source>
</evidence>